<gene>
    <name evidence="1" type="ORF">GCM10023153_20870</name>
</gene>
<accession>A0ABP8JWP7</accession>
<evidence type="ECO:0000313" key="1">
    <source>
        <dbReference type="EMBL" id="GAA4397201.1"/>
    </source>
</evidence>
<reference evidence="2" key="1">
    <citation type="journal article" date="2019" name="Int. J. Syst. Evol. Microbiol.">
        <title>The Global Catalogue of Microorganisms (GCM) 10K type strain sequencing project: providing services to taxonomists for standard genome sequencing and annotation.</title>
        <authorList>
            <consortium name="The Broad Institute Genomics Platform"/>
            <consortium name="The Broad Institute Genome Sequencing Center for Infectious Disease"/>
            <person name="Wu L."/>
            <person name="Ma J."/>
        </authorList>
    </citation>
    <scope>NUCLEOTIDE SEQUENCE [LARGE SCALE GENOMIC DNA]</scope>
    <source>
        <strain evidence="2">JCM 17738</strain>
    </source>
</reference>
<dbReference type="Proteomes" id="UP001500390">
    <property type="component" value="Unassembled WGS sequence"/>
</dbReference>
<evidence type="ECO:0000313" key="2">
    <source>
        <dbReference type="Proteomes" id="UP001500390"/>
    </source>
</evidence>
<name>A0ABP8JWP7_9MICO</name>
<proteinExistence type="predicted"/>
<sequence length="351" mass="38895">MTEEGADELVAAFARLHENQYEVAVHQRFGVAGVDALIRLLASTRELLKHVPFEMFTDGLRVLAPIDPELMIDADGGSVLHRLDEFGGKAMSKLTVVIVGTTTHKAWDDDALDVVCDGPYLTYRYVHGQVEEIVVDGTPWPVNDSPWACGMATPTFATLEEALAHYVRQNRVPEQCGHLQTMWRDGSRLGLVEKPEKLMRRSLLQALNYALGGDATVRPELNQSESRPVDIEVTWWGVKRSALIEIKWLGDSGPLNASAFSTSYTQARAVSGLKQLAEYLDLRDSTSSDVPVMGYLFVFDARRRNLSATQASITAEDGLYYALRDPEYPTNILGRADMGQPFRCFLAPSCA</sequence>
<protein>
    <submittedName>
        <fullName evidence="1">Uncharacterized protein</fullName>
    </submittedName>
</protein>
<keyword evidence="2" id="KW-1185">Reference proteome</keyword>
<dbReference type="EMBL" id="BAABFX010000028">
    <property type="protein sequence ID" value="GAA4397201.1"/>
    <property type="molecule type" value="Genomic_DNA"/>
</dbReference>
<comment type="caution">
    <text evidence="1">The sequence shown here is derived from an EMBL/GenBank/DDBJ whole genome shotgun (WGS) entry which is preliminary data.</text>
</comment>
<organism evidence="1 2">
    <name type="scientific">Ornithinibacter aureus</name>
    <dbReference type="NCBI Taxonomy" id="622664"/>
    <lineage>
        <taxon>Bacteria</taxon>
        <taxon>Bacillati</taxon>
        <taxon>Actinomycetota</taxon>
        <taxon>Actinomycetes</taxon>
        <taxon>Micrococcales</taxon>
        <taxon>Intrasporangiaceae</taxon>
        <taxon>Ornithinibacter</taxon>
    </lineage>
</organism>